<feature type="signal peptide" evidence="1">
    <location>
        <begin position="1"/>
        <end position="18"/>
    </location>
</feature>
<evidence type="ECO:0000313" key="2">
    <source>
        <dbReference type="EMBL" id="EAR29454.1"/>
    </source>
</evidence>
<evidence type="ECO:0000256" key="1">
    <source>
        <dbReference type="SAM" id="SignalP"/>
    </source>
</evidence>
<dbReference type="OrthoDB" id="9893042at2"/>
<gene>
    <name evidence="2" type="ORF">PTD2_11579</name>
</gene>
<reference evidence="2 3" key="1">
    <citation type="submission" date="2006-02" db="EMBL/GenBank/DDBJ databases">
        <authorList>
            <person name="Moran M.A."/>
            <person name="Kjelleberg S."/>
            <person name="Egan S."/>
            <person name="Saunders N."/>
            <person name="Thomas T."/>
            <person name="Ferriera S."/>
            <person name="Johnson J."/>
            <person name="Kravitz S."/>
            <person name="Halpern A."/>
            <person name="Remington K."/>
            <person name="Beeson K."/>
            <person name="Tran B."/>
            <person name="Rogers Y.-H."/>
            <person name="Friedman R."/>
            <person name="Venter J.C."/>
        </authorList>
    </citation>
    <scope>NUCLEOTIDE SEQUENCE [LARGE SCALE GENOMIC DNA]</scope>
    <source>
        <strain evidence="2 3">D2</strain>
    </source>
</reference>
<proteinExistence type="predicted"/>
<feature type="chain" id="PRO_5002665734" description="Orphan protein" evidence="1">
    <location>
        <begin position="19"/>
        <end position="162"/>
    </location>
</feature>
<dbReference type="HOGENOM" id="CLU_1633971_0_0_6"/>
<dbReference type="RefSeq" id="WP_009837328.1">
    <property type="nucleotide sequence ID" value="NZ_AAOH01000002.1"/>
</dbReference>
<protein>
    <recommendedName>
        <fullName evidence="4">Orphan protein</fullName>
    </recommendedName>
</protein>
<evidence type="ECO:0000313" key="3">
    <source>
        <dbReference type="Proteomes" id="UP000006201"/>
    </source>
</evidence>
<sequence length="162" mass="18908">MLRTIFFTLLILSTSLFASTTKQEVERVFPDNYTPTPFENLDPAYDPRFVYWPKGFNDSENMLAGTIYIYGWEQEPPNGLVLYIYDDRSTLVNRSWIDIQVQSGMKDDLNNVVIDQTIYMSRVEIVPQGWTRVMVNIHNYKGMLTRAKLLKVYNVNSIHPID</sequence>
<keyword evidence="1" id="KW-0732">Signal</keyword>
<accession>A4C650</accession>
<dbReference type="Proteomes" id="UP000006201">
    <property type="component" value="Unassembled WGS sequence"/>
</dbReference>
<keyword evidence="3" id="KW-1185">Reference proteome</keyword>
<dbReference type="STRING" id="87626.PTD2_11579"/>
<dbReference type="EMBL" id="AAOH01000002">
    <property type="protein sequence ID" value="EAR29454.1"/>
    <property type="molecule type" value="Genomic_DNA"/>
</dbReference>
<organism evidence="2 3">
    <name type="scientific">Pseudoalteromonas tunicata D2</name>
    <dbReference type="NCBI Taxonomy" id="87626"/>
    <lineage>
        <taxon>Bacteria</taxon>
        <taxon>Pseudomonadati</taxon>
        <taxon>Pseudomonadota</taxon>
        <taxon>Gammaproteobacteria</taxon>
        <taxon>Alteromonadales</taxon>
        <taxon>Pseudoalteromonadaceae</taxon>
        <taxon>Pseudoalteromonas</taxon>
    </lineage>
</organism>
<evidence type="ECO:0008006" key="4">
    <source>
        <dbReference type="Google" id="ProtNLM"/>
    </source>
</evidence>
<name>A4C650_9GAMM</name>
<dbReference type="AlphaFoldDB" id="A4C650"/>
<comment type="caution">
    <text evidence="2">The sequence shown here is derived from an EMBL/GenBank/DDBJ whole genome shotgun (WGS) entry which is preliminary data.</text>
</comment>